<keyword evidence="3" id="KW-1185">Reference proteome</keyword>
<evidence type="ECO:0000313" key="3">
    <source>
        <dbReference type="Proteomes" id="UP000308197"/>
    </source>
</evidence>
<name>A0A5C3P197_9APHY</name>
<protein>
    <submittedName>
        <fullName evidence="2">Uncharacterized protein</fullName>
    </submittedName>
</protein>
<gene>
    <name evidence="1" type="ORF">K466DRAFT_156387</name>
    <name evidence="2" type="ORF">K466DRAFT_303802</name>
</gene>
<dbReference type="EMBL" id="ML211492">
    <property type="protein sequence ID" value="TFK82378.1"/>
    <property type="molecule type" value="Genomic_DNA"/>
</dbReference>
<dbReference type="Proteomes" id="UP000308197">
    <property type="component" value="Unassembled WGS sequence"/>
</dbReference>
<proteinExistence type="predicted"/>
<dbReference type="AlphaFoldDB" id="A0A5C3P197"/>
<dbReference type="EMBL" id="ML213390">
    <property type="protein sequence ID" value="TFK77623.1"/>
    <property type="molecule type" value="Genomic_DNA"/>
</dbReference>
<evidence type="ECO:0000313" key="1">
    <source>
        <dbReference type="EMBL" id="TFK77623.1"/>
    </source>
</evidence>
<sequence>MAREAVWESERVVGIHDHNGEKGWTSTTKFICGRLRLVSGLFSASSTVFDGDL</sequence>
<evidence type="ECO:0000313" key="2">
    <source>
        <dbReference type="EMBL" id="TFK82378.1"/>
    </source>
</evidence>
<organism evidence="2 3">
    <name type="scientific">Polyporus arcularius HHB13444</name>
    <dbReference type="NCBI Taxonomy" id="1314778"/>
    <lineage>
        <taxon>Eukaryota</taxon>
        <taxon>Fungi</taxon>
        <taxon>Dikarya</taxon>
        <taxon>Basidiomycota</taxon>
        <taxon>Agaricomycotina</taxon>
        <taxon>Agaricomycetes</taxon>
        <taxon>Polyporales</taxon>
        <taxon>Polyporaceae</taxon>
        <taxon>Polyporus</taxon>
    </lineage>
</organism>
<accession>A0A5C3P197</accession>
<reference evidence="2 3" key="1">
    <citation type="journal article" date="2019" name="Nat. Ecol. Evol.">
        <title>Megaphylogeny resolves global patterns of mushroom evolution.</title>
        <authorList>
            <person name="Varga T."/>
            <person name="Krizsan K."/>
            <person name="Foldi C."/>
            <person name="Dima B."/>
            <person name="Sanchez-Garcia M."/>
            <person name="Sanchez-Ramirez S."/>
            <person name="Szollosi G.J."/>
            <person name="Szarkandi J.G."/>
            <person name="Papp V."/>
            <person name="Albert L."/>
            <person name="Andreopoulos W."/>
            <person name="Angelini C."/>
            <person name="Antonin V."/>
            <person name="Barry K.W."/>
            <person name="Bougher N.L."/>
            <person name="Buchanan P."/>
            <person name="Buyck B."/>
            <person name="Bense V."/>
            <person name="Catcheside P."/>
            <person name="Chovatia M."/>
            <person name="Cooper J."/>
            <person name="Damon W."/>
            <person name="Desjardin D."/>
            <person name="Finy P."/>
            <person name="Geml J."/>
            <person name="Haridas S."/>
            <person name="Hughes K."/>
            <person name="Justo A."/>
            <person name="Karasinski D."/>
            <person name="Kautmanova I."/>
            <person name="Kiss B."/>
            <person name="Kocsube S."/>
            <person name="Kotiranta H."/>
            <person name="LaButti K.M."/>
            <person name="Lechner B.E."/>
            <person name="Liimatainen K."/>
            <person name="Lipzen A."/>
            <person name="Lukacs Z."/>
            <person name="Mihaltcheva S."/>
            <person name="Morgado L.N."/>
            <person name="Niskanen T."/>
            <person name="Noordeloos M.E."/>
            <person name="Ohm R.A."/>
            <person name="Ortiz-Santana B."/>
            <person name="Ovrebo C."/>
            <person name="Racz N."/>
            <person name="Riley R."/>
            <person name="Savchenko A."/>
            <person name="Shiryaev A."/>
            <person name="Soop K."/>
            <person name="Spirin V."/>
            <person name="Szebenyi C."/>
            <person name="Tomsovsky M."/>
            <person name="Tulloss R.E."/>
            <person name="Uehling J."/>
            <person name="Grigoriev I.V."/>
            <person name="Vagvolgyi C."/>
            <person name="Papp T."/>
            <person name="Martin F.M."/>
            <person name="Miettinen O."/>
            <person name="Hibbett D.S."/>
            <person name="Nagy L.G."/>
        </authorList>
    </citation>
    <scope>NUCLEOTIDE SEQUENCE [LARGE SCALE GENOMIC DNA]</scope>
    <source>
        <strain evidence="2 3">HHB13444</strain>
    </source>
</reference>